<name>T1IV33_STRMM</name>
<sequence>MLRSILLLNVLLSLIICSVLTAPIIDINPDVNNRENGRHDHRPYGPAQNPMHVPFITNRPSYGHAPLENPPHHPESHQKPQQYEHHRGFFGSIWHLITLPGRWTWKAVSFPVRFTWRIVSSVLNL</sequence>
<keyword evidence="3" id="KW-1185">Reference proteome</keyword>
<dbReference type="Proteomes" id="UP000014500">
    <property type="component" value="Unassembled WGS sequence"/>
</dbReference>
<evidence type="ECO:0000256" key="1">
    <source>
        <dbReference type="SAM" id="SignalP"/>
    </source>
</evidence>
<dbReference type="AlphaFoldDB" id="T1IV33"/>
<reference evidence="2" key="2">
    <citation type="submission" date="2015-02" db="UniProtKB">
        <authorList>
            <consortium name="EnsemblMetazoa"/>
        </authorList>
    </citation>
    <scope>IDENTIFICATION</scope>
</reference>
<feature type="signal peptide" evidence="1">
    <location>
        <begin position="1"/>
        <end position="21"/>
    </location>
</feature>
<protein>
    <submittedName>
        <fullName evidence="2">Uncharacterized protein</fullName>
    </submittedName>
</protein>
<reference evidence="3" key="1">
    <citation type="submission" date="2011-05" db="EMBL/GenBank/DDBJ databases">
        <authorList>
            <person name="Richards S.R."/>
            <person name="Qu J."/>
            <person name="Jiang H."/>
            <person name="Jhangiani S.N."/>
            <person name="Agravi P."/>
            <person name="Goodspeed R."/>
            <person name="Gross S."/>
            <person name="Mandapat C."/>
            <person name="Jackson L."/>
            <person name="Mathew T."/>
            <person name="Pu L."/>
            <person name="Thornton R."/>
            <person name="Saada N."/>
            <person name="Wilczek-Boney K.B."/>
            <person name="Lee S."/>
            <person name="Kovar C."/>
            <person name="Wu Y."/>
            <person name="Scherer S.E."/>
            <person name="Worley K.C."/>
            <person name="Muzny D.M."/>
            <person name="Gibbs R."/>
        </authorList>
    </citation>
    <scope>NUCLEOTIDE SEQUENCE</scope>
    <source>
        <strain evidence="3">Brora</strain>
    </source>
</reference>
<feature type="chain" id="PRO_5004590075" evidence="1">
    <location>
        <begin position="22"/>
        <end position="125"/>
    </location>
</feature>
<organism evidence="2 3">
    <name type="scientific">Strigamia maritima</name>
    <name type="common">European centipede</name>
    <name type="synonym">Geophilus maritimus</name>
    <dbReference type="NCBI Taxonomy" id="126957"/>
    <lineage>
        <taxon>Eukaryota</taxon>
        <taxon>Metazoa</taxon>
        <taxon>Ecdysozoa</taxon>
        <taxon>Arthropoda</taxon>
        <taxon>Myriapoda</taxon>
        <taxon>Chilopoda</taxon>
        <taxon>Pleurostigmophora</taxon>
        <taxon>Geophilomorpha</taxon>
        <taxon>Linotaeniidae</taxon>
        <taxon>Strigamia</taxon>
    </lineage>
</organism>
<evidence type="ECO:0000313" key="3">
    <source>
        <dbReference type="Proteomes" id="UP000014500"/>
    </source>
</evidence>
<keyword evidence="1" id="KW-0732">Signal</keyword>
<proteinExistence type="predicted"/>
<dbReference type="EnsemblMetazoa" id="SMAR005022-RA">
    <property type="protein sequence ID" value="SMAR005022-PA"/>
    <property type="gene ID" value="SMAR005022"/>
</dbReference>
<evidence type="ECO:0000313" key="2">
    <source>
        <dbReference type="EnsemblMetazoa" id="SMAR005022-PA"/>
    </source>
</evidence>
<dbReference type="EMBL" id="JH431572">
    <property type="status" value="NOT_ANNOTATED_CDS"/>
    <property type="molecule type" value="Genomic_DNA"/>
</dbReference>
<accession>T1IV33</accession>
<dbReference type="HOGENOM" id="CLU_1995457_0_0_1"/>